<evidence type="ECO:0000256" key="2">
    <source>
        <dbReference type="ARBA" id="ARBA00009773"/>
    </source>
</evidence>
<dbReference type="Pfam" id="PF01594">
    <property type="entry name" value="AI-2E_transport"/>
    <property type="match status" value="1"/>
</dbReference>
<feature type="transmembrane region" description="Helical" evidence="8">
    <location>
        <begin position="43"/>
        <end position="61"/>
    </location>
</feature>
<keyword evidence="4" id="KW-1003">Cell membrane</keyword>
<comment type="subcellular location">
    <subcellularLocation>
        <location evidence="1">Cell membrane</location>
        <topology evidence="1">Multi-pass membrane protein</topology>
    </subcellularLocation>
</comment>
<evidence type="ECO:0000256" key="4">
    <source>
        <dbReference type="ARBA" id="ARBA00022475"/>
    </source>
</evidence>
<dbReference type="GO" id="GO:0055085">
    <property type="term" value="P:transmembrane transport"/>
    <property type="evidence" value="ECO:0007669"/>
    <property type="project" value="TreeGrafter"/>
</dbReference>
<evidence type="ECO:0000256" key="1">
    <source>
        <dbReference type="ARBA" id="ARBA00004651"/>
    </source>
</evidence>
<dbReference type="EMBL" id="UOES01000406">
    <property type="protein sequence ID" value="VAW28455.1"/>
    <property type="molecule type" value="Genomic_DNA"/>
</dbReference>
<dbReference type="InterPro" id="IPR002549">
    <property type="entry name" value="AI-2E-like"/>
</dbReference>
<evidence type="ECO:0000256" key="7">
    <source>
        <dbReference type="ARBA" id="ARBA00023136"/>
    </source>
</evidence>
<feature type="transmembrane region" description="Helical" evidence="8">
    <location>
        <begin position="12"/>
        <end position="31"/>
    </location>
</feature>
<gene>
    <name evidence="9" type="ORF">MNBD_BACTEROID06-793</name>
</gene>
<evidence type="ECO:0000256" key="6">
    <source>
        <dbReference type="ARBA" id="ARBA00022989"/>
    </source>
</evidence>
<accession>A0A3B0UBX0</accession>
<organism evidence="9">
    <name type="scientific">hydrothermal vent metagenome</name>
    <dbReference type="NCBI Taxonomy" id="652676"/>
    <lineage>
        <taxon>unclassified sequences</taxon>
        <taxon>metagenomes</taxon>
        <taxon>ecological metagenomes</taxon>
    </lineage>
</organism>
<dbReference type="PANTHER" id="PTHR21716">
    <property type="entry name" value="TRANSMEMBRANE PROTEIN"/>
    <property type="match status" value="1"/>
</dbReference>
<reference evidence="9" key="1">
    <citation type="submission" date="2018-06" db="EMBL/GenBank/DDBJ databases">
        <authorList>
            <person name="Zhirakovskaya E."/>
        </authorList>
    </citation>
    <scope>NUCLEOTIDE SEQUENCE</scope>
</reference>
<evidence type="ECO:0000256" key="5">
    <source>
        <dbReference type="ARBA" id="ARBA00022692"/>
    </source>
</evidence>
<comment type="similarity">
    <text evidence="2">Belongs to the autoinducer-2 exporter (AI-2E) (TC 2.A.86) family.</text>
</comment>
<proteinExistence type="inferred from homology"/>
<evidence type="ECO:0000256" key="8">
    <source>
        <dbReference type="SAM" id="Phobius"/>
    </source>
</evidence>
<dbReference type="AlphaFoldDB" id="A0A3B0UBX0"/>
<keyword evidence="3" id="KW-0813">Transport</keyword>
<protein>
    <submittedName>
        <fullName evidence="9">Uncharacterized UPF0118 membrane protein</fullName>
    </submittedName>
</protein>
<evidence type="ECO:0000256" key="3">
    <source>
        <dbReference type="ARBA" id="ARBA00022448"/>
    </source>
</evidence>
<dbReference type="GO" id="GO:0005886">
    <property type="term" value="C:plasma membrane"/>
    <property type="evidence" value="ECO:0007669"/>
    <property type="project" value="UniProtKB-SubCell"/>
</dbReference>
<keyword evidence="6 8" id="KW-1133">Transmembrane helix</keyword>
<evidence type="ECO:0000313" key="9">
    <source>
        <dbReference type="EMBL" id="VAW28455.1"/>
    </source>
</evidence>
<keyword evidence="7 8" id="KW-0472">Membrane</keyword>
<feature type="transmembrane region" description="Helical" evidence="8">
    <location>
        <begin position="81"/>
        <end position="107"/>
    </location>
</feature>
<keyword evidence="5 8" id="KW-0812">Transmembrane</keyword>
<name>A0A3B0UBX0_9ZZZZ</name>
<sequence length="126" mass="13531">MTIALFAAIVNLIPYLGPMLGASFAIIITTVQSGSEVDSMNSLLMLLLKIGGVFAVVQITDNVLTQPLIFSKSVKAHPLEIFVIIFAAATLAGVVGMILAIPVYTILRVSVKELSSGYKQYRIFKT</sequence>
<dbReference type="PANTHER" id="PTHR21716:SF53">
    <property type="entry name" value="PERMEASE PERM-RELATED"/>
    <property type="match status" value="1"/>
</dbReference>